<dbReference type="Gene3D" id="1.20.1070.10">
    <property type="entry name" value="Rhodopsin 7-helix transmembrane proteins"/>
    <property type="match status" value="1"/>
</dbReference>
<dbReference type="PRINTS" id="PR00237">
    <property type="entry name" value="GPCRRHODOPSN"/>
</dbReference>
<reference evidence="8" key="1">
    <citation type="submission" date="2022-11" db="EMBL/GenBank/DDBJ databases">
        <title>Centuries of genome instability and evolution in soft-shell clam transmissible cancer (bioRxiv).</title>
        <authorList>
            <person name="Hart S.F.M."/>
            <person name="Yonemitsu M.A."/>
            <person name="Giersch R.M."/>
            <person name="Beal B.F."/>
            <person name="Arriagada G."/>
            <person name="Davis B.W."/>
            <person name="Ostrander E.A."/>
            <person name="Goff S.P."/>
            <person name="Metzger M.J."/>
        </authorList>
    </citation>
    <scope>NUCLEOTIDE SEQUENCE</scope>
    <source>
        <strain evidence="8">MELC-2E11</strain>
        <tissue evidence="8">Siphon/mantle</tissue>
    </source>
</reference>
<protein>
    <submittedName>
        <fullName evidence="8">LPAR2-like protein</fullName>
    </submittedName>
</protein>
<dbReference type="Proteomes" id="UP001164746">
    <property type="component" value="Chromosome 11"/>
</dbReference>
<evidence type="ECO:0000259" key="7">
    <source>
        <dbReference type="PROSITE" id="PS50262"/>
    </source>
</evidence>
<evidence type="ECO:0000256" key="5">
    <source>
        <dbReference type="ARBA" id="ARBA00023136"/>
    </source>
</evidence>
<dbReference type="InterPro" id="IPR000276">
    <property type="entry name" value="GPCR_Rhodpsn"/>
</dbReference>
<dbReference type="Pfam" id="PF00001">
    <property type="entry name" value="7tm_1"/>
    <property type="match status" value="1"/>
</dbReference>
<gene>
    <name evidence="8" type="ORF">MAR_001986</name>
</gene>
<accession>A0ABY7FDC8</accession>
<dbReference type="CDD" id="cd00637">
    <property type="entry name" value="7tm_classA_rhodopsin-like"/>
    <property type="match status" value="1"/>
</dbReference>
<evidence type="ECO:0000256" key="6">
    <source>
        <dbReference type="SAM" id="Phobius"/>
    </source>
</evidence>
<evidence type="ECO:0000256" key="4">
    <source>
        <dbReference type="ARBA" id="ARBA00022989"/>
    </source>
</evidence>
<evidence type="ECO:0000256" key="1">
    <source>
        <dbReference type="ARBA" id="ARBA00004651"/>
    </source>
</evidence>
<feature type="domain" description="G-protein coupled receptors family 1 profile" evidence="7">
    <location>
        <begin position="1"/>
        <end position="100"/>
    </location>
</feature>
<evidence type="ECO:0000256" key="2">
    <source>
        <dbReference type="ARBA" id="ARBA00022475"/>
    </source>
</evidence>
<keyword evidence="3 6" id="KW-0812">Transmembrane</keyword>
<evidence type="ECO:0000313" key="8">
    <source>
        <dbReference type="EMBL" id="WAR20148.1"/>
    </source>
</evidence>
<name>A0ABY7FDC8_MYAAR</name>
<dbReference type="InterPro" id="IPR017452">
    <property type="entry name" value="GPCR_Rhodpsn_7TM"/>
</dbReference>
<sequence length="141" mass="16151">MLFMYIHIIWVARRQRREMKALTETYSLRPQQMDAQTWALAKTVAIIVLISNLCWLPGVVVICLHLSGSLEGVGLEQRGDLITYTGLIVFSNSLLNPIIYTVKIPEVKKRFLMLLCCQKTRPSRGHSSRTNYTDDLDVIEL</sequence>
<dbReference type="PANTHER" id="PTHR22750">
    <property type="entry name" value="G-PROTEIN COUPLED RECEPTOR"/>
    <property type="match status" value="1"/>
</dbReference>
<comment type="subcellular location">
    <subcellularLocation>
        <location evidence="1">Cell membrane</location>
        <topology evidence="1">Multi-pass membrane protein</topology>
    </subcellularLocation>
</comment>
<keyword evidence="4 6" id="KW-1133">Transmembrane helix</keyword>
<dbReference type="EMBL" id="CP111022">
    <property type="protein sequence ID" value="WAR20148.1"/>
    <property type="molecule type" value="Genomic_DNA"/>
</dbReference>
<keyword evidence="5 6" id="KW-0472">Membrane</keyword>
<feature type="transmembrane region" description="Helical" evidence="6">
    <location>
        <begin position="82"/>
        <end position="102"/>
    </location>
</feature>
<dbReference type="PROSITE" id="PS50262">
    <property type="entry name" value="G_PROTEIN_RECEP_F1_2"/>
    <property type="match status" value="1"/>
</dbReference>
<keyword evidence="2" id="KW-1003">Cell membrane</keyword>
<feature type="transmembrane region" description="Helical" evidence="6">
    <location>
        <begin position="39"/>
        <end position="62"/>
    </location>
</feature>
<evidence type="ECO:0000256" key="3">
    <source>
        <dbReference type="ARBA" id="ARBA00022692"/>
    </source>
</evidence>
<dbReference type="SUPFAM" id="SSF81321">
    <property type="entry name" value="Family A G protein-coupled receptor-like"/>
    <property type="match status" value="1"/>
</dbReference>
<evidence type="ECO:0000313" key="9">
    <source>
        <dbReference type="Proteomes" id="UP001164746"/>
    </source>
</evidence>
<keyword evidence="9" id="KW-1185">Reference proteome</keyword>
<organism evidence="8 9">
    <name type="scientific">Mya arenaria</name>
    <name type="common">Soft-shell clam</name>
    <dbReference type="NCBI Taxonomy" id="6604"/>
    <lineage>
        <taxon>Eukaryota</taxon>
        <taxon>Metazoa</taxon>
        <taxon>Spiralia</taxon>
        <taxon>Lophotrochozoa</taxon>
        <taxon>Mollusca</taxon>
        <taxon>Bivalvia</taxon>
        <taxon>Autobranchia</taxon>
        <taxon>Heteroconchia</taxon>
        <taxon>Euheterodonta</taxon>
        <taxon>Imparidentia</taxon>
        <taxon>Neoheterodontei</taxon>
        <taxon>Myida</taxon>
        <taxon>Myoidea</taxon>
        <taxon>Myidae</taxon>
        <taxon>Mya</taxon>
    </lineage>
</organism>
<proteinExistence type="predicted"/>